<evidence type="ECO:0000313" key="3">
    <source>
        <dbReference type="EMBL" id="KAG9234545.1"/>
    </source>
</evidence>
<feature type="transmembrane region" description="Helical" evidence="2">
    <location>
        <begin position="62"/>
        <end position="82"/>
    </location>
</feature>
<feature type="coiled-coil region" evidence="1">
    <location>
        <begin position="244"/>
        <end position="282"/>
    </location>
</feature>
<dbReference type="OrthoDB" id="4738527at2759"/>
<protein>
    <submittedName>
        <fullName evidence="3">Uncharacterized protein</fullName>
    </submittedName>
</protein>
<proteinExistence type="predicted"/>
<keyword evidence="2" id="KW-0472">Membrane</keyword>
<organism evidence="3 4">
    <name type="scientific">Amylocarpus encephaloides</name>
    <dbReference type="NCBI Taxonomy" id="45428"/>
    <lineage>
        <taxon>Eukaryota</taxon>
        <taxon>Fungi</taxon>
        <taxon>Dikarya</taxon>
        <taxon>Ascomycota</taxon>
        <taxon>Pezizomycotina</taxon>
        <taxon>Leotiomycetes</taxon>
        <taxon>Helotiales</taxon>
        <taxon>Helotiales incertae sedis</taxon>
        <taxon>Amylocarpus</taxon>
    </lineage>
</organism>
<accession>A0A9P7YK41</accession>
<gene>
    <name evidence="3" type="ORF">BJ875DRAFT_441160</name>
</gene>
<dbReference type="InterPro" id="IPR021109">
    <property type="entry name" value="Peptidase_aspartic_dom_sf"/>
</dbReference>
<evidence type="ECO:0000313" key="4">
    <source>
        <dbReference type="Proteomes" id="UP000824998"/>
    </source>
</evidence>
<feature type="transmembrane region" description="Helical" evidence="2">
    <location>
        <begin position="35"/>
        <end position="56"/>
    </location>
</feature>
<sequence>MHLRRHWDQAQQRQATGHTNRMIDSLTHQQLGQTVYLYAICPLVAQLALVSFLVTGSHQSPLALLTLIFMLSLFCSSVTFIFRERDDGTRNLFIEREGEHTLLHEASSNSSPSQQPSSLIEIQIVDANNKLKICKALLDTGCLVGNWISYEKVVELGLRDQIITTGTIKAETFGSEVHCYGSIKLQWSLVGALKFHTVNFFVGASESITVILGNDFIQKYEAVRLNKWALAPLWESKPPTTEENEEIERNKRRVEIEAARAAARRKERAEKAAAEAAAAQRQSH</sequence>
<name>A0A9P7YK41_9HELO</name>
<comment type="caution">
    <text evidence="3">The sequence shown here is derived from an EMBL/GenBank/DDBJ whole genome shotgun (WGS) entry which is preliminary data.</text>
</comment>
<keyword evidence="2" id="KW-0812">Transmembrane</keyword>
<keyword evidence="1" id="KW-0175">Coiled coil</keyword>
<dbReference type="EMBL" id="MU251459">
    <property type="protein sequence ID" value="KAG9234545.1"/>
    <property type="molecule type" value="Genomic_DNA"/>
</dbReference>
<evidence type="ECO:0000256" key="1">
    <source>
        <dbReference type="SAM" id="Coils"/>
    </source>
</evidence>
<dbReference type="CDD" id="cd00303">
    <property type="entry name" value="retropepsin_like"/>
    <property type="match status" value="1"/>
</dbReference>
<keyword evidence="2" id="KW-1133">Transmembrane helix</keyword>
<reference evidence="3" key="1">
    <citation type="journal article" date="2021" name="IMA Fungus">
        <title>Genomic characterization of three marine fungi, including Emericellopsis atlantica sp. nov. with signatures of a generalist lifestyle and marine biomass degradation.</title>
        <authorList>
            <person name="Hagestad O.C."/>
            <person name="Hou L."/>
            <person name="Andersen J.H."/>
            <person name="Hansen E.H."/>
            <person name="Altermark B."/>
            <person name="Li C."/>
            <person name="Kuhnert E."/>
            <person name="Cox R.J."/>
            <person name="Crous P.W."/>
            <person name="Spatafora J.W."/>
            <person name="Lail K."/>
            <person name="Amirebrahimi M."/>
            <person name="Lipzen A."/>
            <person name="Pangilinan J."/>
            <person name="Andreopoulos W."/>
            <person name="Hayes R.D."/>
            <person name="Ng V."/>
            <person name="Grigoriev I.V."/>
            <person name="Jackson S.A."/>
            <person name="Sutton T.D.S."/>
            <person name="Dobson A.D.W."/>
            <person name="Rama T."/>
        </authorList>
    </citation>
    <scope>NUCLEOTIDE SEQUENCE</scope>
    <source>
        <strain evidence="3">TRa018bII</strain>
    </source>
</reference>
<dbReference type="Gene3D" id="2.40.70.10">
    <property type="entry name" value="Acid Proteases"/>
    <property type="match status" value="1"/>
</dbReference>
<evidence type="ECO:0000256" key="2">
    <source>
        <dbReference type="SAM" id="Phobius"/>
    </source>
</evidence>
<dbReference type="Proteomes" id="UP000824998">
    <property type="component" value="Unassembled WGS sequence"/>
</dbReference>
<keyword evidence="4" id="KW-1185">Reference proteome</keyword>
<dbReference type="AlphaFoldDB" id="A0A9P7YK41"/>